<protein>
    <submittedName>
        <fullName evidence="3">Glycosyltransferase involved in cell wall biosynthesis</fullName>
    </submittedName>
</protein>
<reference evidence="3 4" key="1">
    <citation type="submission" date="2021-03" db="EMBL/GenBank/DDBJ databases">
        <title>Genomic Encyclopedia of Type Strains, Phase IV (KMG-IV): sequencing the most valuable type-strain genomes for metagenomic binning, comparative biology and taxonomic classification.</title>
        <authorList>
            <person name="Goeker M."/>
        </authorList>
    </citation>
    <scope>NUCLEOTIDE SEQUENCE [LARGE SCALE GENOMIC DNA]</scope>
    <source>
        <strain evidence="3 4">DSM 26675</strain>
    </source>
</reference>
<proteinExistence type="inferred from homology"/>
<dbReference type="Gene3D" id="3.90.550.10">
    <property type="entry name" value="Spore Coat Polysaccharide Biosynthesis Protein SpsA, Chain A"/>
    <property type="match status" value="1"/>
</dbReference>
<organism evidence="3 4">
    <name type="scientific">Cytobacillus eiseniae</name>
    <dbReference type="NCBI Taxonomy" id="762947"/>
    <lineage>
        <taxon>Bacteria</taxon>
        <taxon>Bacillati</taxon>
        <taxon>Bacillota</taxon>
        <taxon>Bacilli</taxon>
        <taxon>Bacillales</taxon>
        <taxon>Bacillaceae</taxon>
        <taxon>Cytobacillus</taxon>
    </lineage>
</organism>
<gene>
    <name evidence="3" type="ORF">J2Z40_002438</name>
</gene>
<dbReference type="Pfam" id="PF00535">
    <property type="entry name" value="Glycos_transf_2"/>
    <property type="match status" value="1"/>
</dbReference>
<evidence type="ECO:0000259" key="2">
    <source>
        <dbReference type="Pfam" id="PF00535"/>
    </source>
</evidence>
<dbReference type="InterPro" id="IPR029044">
    <property type="entry name" value="Nucleotide-diphossugar_trans"/>
</dbReference>
<sequence length="330" mass="38378">MSLLVSINCITYNHEKYIAACMDGFLKQKTSFDFEIIIGEDCSTDQTRKMIEEYMKQFPGKIKLITSDSNVGWRENEKRVFHASKGKYIAICEGDDYWTDPYKLQKQVDYMESHPECSLCFHAAIIVNENGKRSGEVSRPYTHSKISPTVDMITGGGGFCPTASLLFKKESMENLPGFYQDAPVGDYPLQMILASQGYAYYMDEEMSAYRVGVSGSWTNQLFSGENAAEKIANVKKGEILLLEQFDQYTNKKYTFEIKRTIRMREFERLVLQNKRKQALDNEVFSEELSMVEKAKVYIQLYFPAFYPKVFMFIRKYQRIAKLYYRLRSSR</sequence>
<dbReference type="PANTHER" id="PTHR22916:SF3">
    <property type="entry name" value="UDP-GLCNAC:BETAGAL BETA-1,3-N-ACETYLGLUCOSAMINYLTRANSFERASE-LIKE PROTEIN 1"/>
    <property type="match status" value="1"/>
</dbReference>
<comment type="caution">
    <text evidence="3">The sequence shown here is derived from an EMBL/GenBank/DDBJ whole genome shotgun (WGS) entry which is preliminary data.</text>
</comment>
<dbReference type="InterPro" id="IPR001173">
    <property type="entry name" value="Glyco_trans_2-like"/>
</dbReference>
<dbReference type="SUPFAM" id="SSF53448">
    <property type="entry name" value="Nucleotide-diphospho-sugar transferases"/>
    <property type="match status" value="1"/>
</dbReference>
<comment type="similarity">
    <text evidence="1">Belongs to the glycosyltransferase 2 family.</text>
</comment>
<dbReference type="EMBL" id="JAGIKZ010000013">
    <property type="protein sequence ID" value="MBP2241865.1"/>
    <property type="molecule type" value="Genomic_DNA"/>
</dbReference>
<feature type="domain" description="Glycosyltransferase 2-like" evidence="2">
    <location>
        <begin position="10"/>
        <end position="161"/>
    </location>
</feature>
<dbReference type="PANTHER" id="PTHR22916">
    <property type="entry name" value="GLYCOSYLTRANSFERASE"/>
    <property type="match status" value="1"/>
</dbReference>
<dbReference type="Proteomes" id="UP001519293">
    <property type="component" value="Unassembled WGS sequence"/>
</dbReference>
<evidence type="ECO:0000256" key="1">
    <source>
        <dbReference type="ARBA" id="ARBA00006739"/>
    </source>
</evidence>
<evidence type="ECO:0000313" key="4">
    <source>
        <dbReference type="Proteomes" id="UP001519293"/>
    </source>
</evidence>
<evidence type="ECO:0000313" key="3">
    <source>
        <dbReference type="EMBL" id="MBP2241865.1"/>
    </source>
</evidence>
<accession>A0ABS4RG34</accession>
<name>A0ABS4RG34_9BACI</name>
<keyword evidence="4" id="KW-1185">Reference proteome</keyword>
<dbReference type="RefSeq" id="WP_083953828.1">
    <property type="nucleotide sequence ID" value="NZ_JAGIKZ010000013.1"/>
</dbReference>